<dbReference type="AlphaFoldDB" id="A0A4S8M3I9"/>
<dbReference type="PANTHER" id="PTHR46911">
    <property type="match status" value="1"/>
</dbReference>
<dbReference type="PANTHER" id="PTHR46911:SF1">
    <property type="entry name" value="2-ISOPROPYLMALATE SYNTHASE"/>
    <property type="match status" value="1"/>
</dbReference>
<keyword evidence="2" id="KW-1185">Reference proteome</keyword>
<name>A0A4S8M3I9_DENBC</name>
<evidence type="ECO:0000313" key="2">
    <source>
        <dbReference type="Proteomes" id="UP000297245"/>
    </source>
</evidence>
<proteinExistence type="predicted"/>
<organism evidence="1 2">
    <name type="scientific">Dendrothele bispora (strain CBS 962.96)</name>
    <dbReference type="NCBI Taxonomy" id="1314807"/>
    <lineage>
        <taxon>Eukaryota</taxon>
        <taxon>Fungi</taxon>
        <taxon>Dikarya</taxon>
        <taxon>Basidiomycota</taxon>
        <taxon>Agaricomycotina</taxon>
        <taxon>Agaricomycetes</taxon>
        <taxon>Agaricomycetidae</taxon>
        <taxon>Agaricales</taxon>
        <taxon>Agaricales incertae sedis</taxon>
        <taxon>Dendrothele</taxon>
    </lineage>
</organism>
<dbReference type="EMBL" id="ML179170">
    <property type="protein sequence ID" value="THU96726.1"/>
    <property type="molecule type" value="Genomic_DNA"/>
</dbReference>
<gene>
    <name evidence="1" type="ORF">K435DRAFT_858288</name>
</gene>
<evidence type="ECO:0000313" key="1">
    <source>
        <dbReference type="EMBL" id="THU96726.1"/>
    </source>
</evidence>
<dbReference type="Gene3D" id="3.20.20.70">
    <property type="entry name" value="Aldolase class I"/>
    <property type="match status" value="1"/>
</dbReference>
<accession>A0A4S8M3I9</accession>
<dbReference type="InterPro" id="IPR013785">
    <property type="entry name" value="Aldolase_TIM"/>
</dbReference>
<dbReference type="Proteomes" id="UP000297245">
    <property type="component" value="Unassembled WGS sequence"/>
</dbReference>
<protein>
    <submittedName>
        <fullName evidence="1">Uncharacterized protein</fullName>
    </submittedName>
</protein>
<dbReference type="OrthoDB" id="418791at2759"/>
<reference evidence="1 2" key="1">
    <citation type="journal article" date="2019" name="Nat. Ecol. Evol.">
        <title>Megaphylogeny resolves global patterns of mushroom evolution.</title>
        <authorList>
            <person name="Varga T."/>
            <person name="Krizsan K."/>
            <person name="Foldi C."/>
            <person name="Dima B."/>
            <person name="Sanchez-Garcia M."/>
            <person name="Sanchez-Ramirez S."/>
            <person name="Szollosi G.J."/>
            <person name="Szarkandi J.G."/>
            <person name="Papp V."/>
            <person name="Albert L."/>
            <person name="Andreopoulos W."/>
            <person name="Angelini C."/>
            <person name="Antonin V."/>
            <person name="Barry K.W."/>
            <person name="Bougher N.L."/>
            <person name="Buchanan P."/>
            <person name="Buyck B."/>
            <person name="Bense V."/>
            <person name="Catcheside P."/>
            <person name="Chovatia M."/>
            <person name="Cooper J."/>
            <person name="Damon W."/>
            <person name="Desjardin D."/>
            <person name="Finy P."/>
            <person name="Geml J."/>
            <person name="Haridas S."/>
            <person name="Hughes K."/>
            <person name="Justo A."/>
            <person name="Karasinski D."/>
            <person name="Kautmanova I."/>
            <person name="Kiss B."/>
            <person name="Kocsube S."/>
            <person name="Kotiranta H."/>
            <person name="LaButti K.M."/>
            <person name="Lechner B.E."/>
            <person name="Liimatainen K."/>
            <person name="Lipzen A."/>
            <person name="Lukacs Z."/>
            <person name="Mihaltcheva S."/>
            <person name="Morgado L.N."/>
            <person name="Niskanen T."/>
            <person name="Noordeloos M.E."/>
            <person name="Ohm R.A."/>
            <person name="Ortiz-Santana B."/>
            <person name="Ovrebo C."/>
            <person name="Racz N."/>
            <person name="Riley R."/>
            <person name="Savchenko A."/>
            <person name="Shiryaev A."/>
            <person name="Soop K."/>
            <person name="Spirin V."/>
            <person name="Szebenyi C."/>
            <person name="Tomsovsky M."/>
            <person name="Tulloss R.E."/>
            <person name="Uehling J."/>
            <person name="Grigoriev I.V."/>
            <person name="Vagvolgyi C."/>
            <person name="Papp T."/>
            <person name="Martin F.M."/>
            <person name="Miettinen O."/>
            <person name="Hibbett D.S."/>
            <person name="Nagy L.G."/>
        </authorList>
    </citation>
    <scope>NUCLEOTIDE SEQUENCE [LARGE SCALE GENOMIC DNA]</scope>
    <source>
        <strain evidence="1 2">CBS 962.96</strain>
    </source>
</reference>
<sequence length="91" mass="9955">MLLCCVNVQTVLSLPTINQHRDLIENNEIPDDVAVQIITPARADLLTKSVAALAGAKHAIIYLYNATSLLSGRLPQQQGTNNRLDTECRKS</sequence>